<dbReference type="EMBL" id="BAABRL010000006">
    <property type="protein sequence ID" value="GAA5495914.1"/>
    <property type="molecule type" value="Genomic_DNA"/>
</dbReference>
<dbReference type="Pfam" id="PF00126">
    <property type="entry name" value="HTH_1"/>
    <property type="match status" value="1"/>
</dbReference>
<dbReference type="InterPro" id="IPR036390">
    <property type="entry name" value="WH_DNA-bd_sf"/>
</dbReference>
<comment type="caution">
    <text evidence="6">The sequence shown here is derived from an EMBL/GenBank/DDBJ whole genome shotgun (WGS) entry which is preliminary data.</text>
</comment>
<proteinExistence type="inferred from homology"/>
<keyword evidence="3" id="KW-0238">DNA-binding</keyword>
<feature type="domain" description="HTH lysR-type" evidence="5">
    <location>
        <begin position="4"/>
        <end position="61"/>
    </location>
</feature>
<keyword evidence="2" id="KW-0805">Transcription regulation</keyword>
<dbReference type="PROSITE" id="PS50931">
    <property type="entry name" value="HTH_LYSR"/>
    <property type="match status" value="1"/>
</dbReference>
<dbReference type="SUPFAM" id="SSF53850">
    <property type="entry name" value="Periplasmic binding protein-like II"/>
    <property type="match status" value="1"/>
</dbReference>
<organism evidence="6 7">
    <name type="scientific">Rubritalea halochordaticola</name>
    <dbReference type="NCBI Taxonomy" id="714537"/>
    <lineage>
        <taxon>Bacteria</taxon>
        <taxon>Pseudomonadati</taxon>
        <taxon>Verrucomicrobiota</taxon>
        <taxon>Verrucomicrobiia</taxon>
        <taxon>Verrucomicrobiales</taxon>
        <taxon>Rubritaleaceae</taxon>
        <taxon>Rubritalea</taxon>
    </lineage>
</organism>
<dbReference type="PRINTS" id="PR00039">
    <property type="entry name" value="HTHLYSR"/>
</dbReference>
<dbReference type="Gene3D" id="1.10.10.10">
    <property type="entry name" value="Winged helix-like DNA-binding domain superfamily/Winged helix DNA-binding domain"/>
    <property type="match status" value="1"/>
</dbReference>
<protein>
    <submittedName>
        <fullName evidence="6">Transcriptional activator protein NhaR</fullName>
    </submittedName>
</protein>
<keyword evidence="4" id="KW-0804">Transcription</keyword>
<keyword evidence="7" id="KW-1185">Reference proteome</keyword>
<comment type="similarity">
    <text evidence="1">Belongs to the LysR transcriptional regulatory family.</text>
</comment>
<sequence>MDQLNYHHLRYFYAIAREGNLTRAAEKLMVSQSALSSQLRKLEESLGEALFERENKRLVLTEAGKIALDYADTIFKAGDELQATLEQGTRRKLQVLRIGAVATLSRNFQLAFVEPLIDKSGVEIVIRSGSLGELLKGLKHHTLDVVLANQEVTRDAENTWHSHLLDDQGVSLVAAPSEKREEFQFPQDLHGLPVILPTVESKIRQSFDLVMRREGLQPQVVAEIDDMAMLRLMARESRSHCLVPRVVVQDELESGELEEWHRLTDIREGFYAITTDRRYPNELVRILIESMLETRKKKLAERAKS</sequence>
<dbReference type="Gene3D" id="3.40.190.290">
    <property type="match status" value="1"/>
</dbReference>
<dbReference type="Pfam" id="PF03466">
    <property type="entry name" value="LysR_substrate"/>
    <property type="match status" value="1"/>
</dbReference>
<dbReference type="PANTHER" id="PTHR30126">
    <property type="entry name" value="HTH-TYPE TRANSCRIPTIONAL REGULATOR"/>
    <property type="match status" value="1"/>
</dbReference>
<evidence type="ECO:0000256" key="2">
    <source>
        <dbReference type="ARBA" id="ARBA00023015"/>
    </source>
</evidence>
<evidence type="ECO:0000256" key="1">
    <source>
        <dbReference type="ARBA" id="ARBA00009437"/>
    </source>
</evidence>
<evidence type="ECO:0000256" key="4">
    <source>
        <dbReference type="ARBA" id="ARBA00023163"/>
    </source>
</evidence>
<dbReference type="PANTHER" id="PTHR30126:SF98">
    <property type="entry name" value="HTH-TYPE TRANSCRIPTIONAL ACTIVATOR BAUR"/>
    <property type="match status" value="1"/>
</dbReference>
<dbReference type="Proteomes" id="UP001424741">
    <property type="component" value="Unassembled WGS sequence"/>
</dbReference>
<dbReference type="InterPro" id="IPR036388">
    <property type="entry name" value="WH-like_DNA-bd_sf"/>
</dbReference>
<dbReference type="InterPro" id="IPR000847">
    <property type="entry name" value="LysR_HTH_N"/>
</dbReference>
<evidence type="ECO:0000313" key="7">
    <source>
        <dbReference type="Proteomes" id="UP001424741"/>
    </source>
</evidence>
<name>A0ABP9UZN9_9BACT</name>
<reference evidence="6 7" key="1">
    <citation type="submission" date="2024-02" db="EMBL/GenBank/DDBJ databases">
        <title>Rubritalea halochordaticola NBRC 107102.</title>
        <authorList>
            <person name="Ichikawa N."/>
            <person name="Katano-Makiyama Y."/>
            <person name="Hidaka K."/>
        </authorList>
    </citation>
    <scope>NUCLEOTIDE SEQUENCE [LARGE SCALE GENOMIC DNA]</scope>
    <source>
        <strain evidence="6 7">NBRC 107102</strain>
    </source>
</reference>
<dbReference type="SUPFAM" id="SSF46785">
    <property type="entry name" value="Winged helix' DNA-binding domain"/>
    <property type="match status" value="1"/>
</dbReference>
<accession>A0ABP9UZN9</accession>
<dbReference type="InterPro" id="IPR005119">
    <property type="entry name" value="LysR_subst-bd"/>
</dbReference>
<evidence type="ECO:0000256" key="3">
    <source>
        <dbReference type="ARBA" id="ARBA00023125"/>
    </source>
</evidence>
<evidence type="ECO:0000259" key="5">
    <source>
        <dbReference type="PROSITE" id="PS50931"/>
    </source>
</evidence>
<evidence type="ECO:0000313" key="6">
    <source>
        <dbReference type="EMBL" id="GAA5495914.1"/>
    </source>
</evidence>
<gene>
    <name evidence="6" type="primary">nhaR</name>
    <name evidence="6" type="ORF">Rhal01_02095</name>
</gene>